<evidence type="ECO:0000313" key="2">
    <source>
        <dbReference type="Proteomes" id="UP000001116"/>
    </source>
</evidence>
<sequence>MVRLGNYEPDEAAWDRIVVSQSVLDACMAEATRGMAYAESISPQRTGDYRSHFKVEASTVTLPAYGVRAAAELSNDSDHAVPLEFGTQPSISAGSYRPGMRAQRILGETAAFLGGSP</sequence>
<evidence type="ECO:0000313" key="1">
    <source>
        <dbReference type="EMBL" id="ABS03202.1"/>
    </source>
</evidence>
<reference evidence="2" key="1">
    <citation type="journal article" date="2008" name="PLoS ONE">
        <title>Survival in nuclear waste, extreme resistance, and potential applications gleaned from the genome sequence of Kineococcus radiotolerans SRS30216.</title>
        <authorList>
            <person name="Bagwell C.E."/>
            <person name="Bhat S."/>
            <person name="Hawkins G.M."/>
            <person name="Smith B.W."/>
            <person name="Biswas T."/>
            <person name="Hoover T.R."/>
            <person name="Saunders E."/>
            <person name="Han C.S."/>
            <person name="Tsodikov O.V."/>
            <person name="Shimkets L.J."/>
        </authorList>
    </citation>
    <scope>NUCLEOTIDE SEQUENCE [LARGE SCALE GENOMIC DNA]</scope>
    <source>
        <strain evidence="2">ATCC BAA-149 / DSM 14245 / SRS30216</strain>
    </source>
</reference>
<gene>
    <name evidence="1" type="ordered locus">Krad_1716</name>
</gene>
<dbReference type="OrthoDB" id="9971854at2"/>
<dbReference type="AlphaFoldDB" id="A6W8R3"/>
<organism evidence="1 2">
    <name type="scientific">Kineococcus radiotolerans (strain ATCC BAA-149 / DSM 14245 / SRS30216)</name>
    <dbReference type="NCBI Taxonomy" id="266940"/>
    <lineage>
        <taxon>Bacteria</taxon>
        <taxon>Bacillati</taxon>
        <taxon>Actinomycetota</taxon>
        <taxon>Actinomycetes</taxon>
        <taxon>Kineosporiales</taxon>
        <taxon>Kineosporiaceae</taxon>
        <taxon>Kineococcus</taxon>
    </lineage>
</organism>
<dbReference type="HOGENOM" id="CLU_2081668_0_0_11"/>
<dbReference type="Proteomes" id="UP000001116">
    <property type="component" value="Chromosome"/>
</dbReference>
<accession>A6W8R3</accession>
<dbReference type="EMBL" id="CP000750">
    <property type="protein sequence ID" value="ABS03202.1"/>
    <property type="molecule type" value="Genomic_DNA"/>
</dbReference>
<dbReference type="RefSeq" id="WP_011981659.1">
    <property type="nucleotide sequence ID" value="NC_009664.2"/>
</dbReference>
<keyword evidence="2" id="KW-1185">Reference proteome</keyword>
<name>A6W8R3_KINRD</name>
<dbReference type="KEGG" id="kra:Krad_1716"/>
<proteinExistence type="predicted"/>
<dbReference type="STRING" id="266940.Krad_1716"/>
<protein>
    <submittedName>
        <fullName evidence="1">Uncharacterized protein</fullName>
    </submittedName>
</protein>